<dbReference type="EMBL" id="CATNWA010001162">
    <property type="protein sequence ID" value="CAI9539287.1"/>
    <property type="molecule type" value="Genomic_DNA"/>
</dbReference>
<sequence>IDTVTVWRSVTPGFSTRQVEGLQSNCLFQRKVKSFSLSSVVCKVHFGTWSLESSK</sequence>
<reference evidence="1" key="1">
    <citation type="submission" date="2023-05" db="EMBL/GenBank/DDBJ databases">
        <authorList>
            <person name="Stuckert A."/>
        </authorList>
    </citation>
    <scope>NUCLEOTIDE SEQUENCE</scope>
</reference>
<keyword evidence="2" id="KW-1185">Reference proteome</keyword>
<evidence type="ECO:0000313" key="2">
    <source>
        <dbReference type="Proteomes" id="UP001162483"/>
    </source>
</evidence>
<proteinExistence type="predicted"/>
<organism evidence="1 2">
    <name type="scientific">Staurois parvus</name>
    <dbReference type="NCBI Taxonomy" id="386267"/>
    <lineage>
        <taxon>Eukaryota</taxon>
        <taxon>Metazoa</taxon>
        <taxon>Chordata</taxon>
        <taxon>Craniata</taxon>
        <taxon>Vertebrata</taxon>
        <taxon>Euteleostomi</taxon>
        <taxon>Amphibia</taxon>
        <taxon>Batrachia</taxon>
        <taxon>Anura</taxon>
        <taxon>Neobatrachia</taxon>
        <taxon>Ranoidea</taxon>
        <taxon>Ranidae</taxon>
        <taxon>Staurois</taxon>
    </lineage>
</organism>
<accession>A0ABN9AVG5</accession>
<protein>
    <submittedName>
        <fullName evidence="1">Uncharacterized protein</fullName>
    </submittedName>
</protein>
<comment type="caution">
    <text evidence="1">The sequence shown here is derived from an EMBL/GenBank/DDBJ whole genome shotgun (WGS) entry which is preliminary data.</text>
</comment>
<name>A0ABN9AVG5_9NEOB</name>
<gene>
    <name evidence="1" type="ORF">SPARVUS_LOCUS1574343</name>
</gene>
<dbReference type="Proteomes" id="UP001162483">
    <property type="component" value="Unassembled WGS sequence"/>
</dbReference>
<evidence type="ECO:0000313" key="1">
    <source>
        <dbReference type="EMBL" id="CAI9539287.1"/>
    </source>
</evidence>
<feature type="non-terminal residue" evidence="1">
    <location>
        <position position="1"/>
    </location>
</feature>